<reference evidence="8 9" key="1">
    <citation type="submission" date="2023-08" db="EMBL/GenBank/DDBJ databases">
        <title>Black Yeasts Isolated from many extreme environments.</title>
        <authorList>
            <person name="Coleine C."/>
            <person name="Stajich J.E."/>
            <person name="Selbmann L."/>
        </authorList>
    </citation>
    <scope>NUCLEOTIDE SEQUENCE [LARGE SCALE GENOMIC DNA]</scope>
    <source>
        <strain evidence="8 9">CCFEE 5885</strain>
    </source>
</reference>
<comment type="caution">
    <text evidence="8">The sequence shown here is derived from an EMBL/GenBank/DDBJ whole genome shotgun (WGS) entry which is preliminary data.</text>
</comment>
<feature type="domain" description="Rhodopsin" evidence="7">
    <location>
        <begin position="48"/>
        <end position="225"/>
    </location>
</feature>
<evidence type="ECO:0000256" key="4">
    <source>
        <dbReference type="ARBA" id="ARBA00023136"/>
    </source>
</evidence>
<keyword evidence="9" id="KW-1185">Reference proteome</keyword>
<dbReference type="PANTHER" id="PTHR33048:SF47">
    <property type="entry name" value="INTEGRAL MEMBRANE PROTEIN-RELATED"/>
    <property type="match status" value="1"/>
</dbReference>
<evidence type="ECO:0000256" key="6">
    <source>
        <dbReference type="SAM" id="Phobius"/>
    </source>
</evidence>
<gene>
    <name evidence="8" type="ORF">LTR24_005975</name>
</gene>
<comment type="similarity">
    <text evidence="5">Belongs to the SAT4 family.</text>
</comment>
<evidence type="ECO:0000313" key="8">
    <source>
        <dbReference type="EMBL" id="KAK5089706.1"/>
    </source>
</evidence>
<feature type="transmembrane region" description="Helical" evidence="6">
    <location>
        <begin position="63"/>
        <end position="83"/>
    </location>
</feature>
<dbReference type="InterPro" id="IPR049326">
    <property type="entry name" value="Rhodopsin_dom_fungi"/>
</dbReference>
<comment type="subcellular location">
    <subcellularLocation>
        <location evidence="1">Membrane</location>
        <topology evidence="1">Multi-pass membrane protein</topology>
    </subcellularLocation>
</comment>
<dbReference type="PANTHER" id="PTHR33048">
    <property type="entry name" value="PTH11-LIKE INTEGRAL MEMBRANE PROTEIN (AFU_ORTHOLOGUE AFUA_5G11245)"/>
    <property type="match status" value="1"/>
</dbReference>
<keyword evidence="3 6" id="KW-1133">Transmembrane helix</keyword>
<evidence type="ECO:0000256" key="2">
    <source>
        <dbReference type="ARBA" id="ARBA00022692"/>
    </source>
</evidence>
<dbReference type="InterPro" id="IPR052337">
    <property type="entry name" value="SAT4-like"/>
</dbReference>
<name>A0ABR0K7J3_9EURO</name>
<keyword evidence="4 6" id="KW-0472">Membrane</keyword>
<feature type="transmembrane region" description="Helical" evidence="6">
    <location>
        <begin position="115"/>
        <end position="136"/>
    </location>
</feature>
<feature type="transmembrane region" description="Helical" evidence="6">
    <location>
        <begin position="194"/>
        <end position="219"/>
    </location>
</feature>
<proteinExistence type="inferred from homology"/>
<dbReference type="Pfam" id="PF20684">
    <property type="entry name" value="Fung_rhodopsin"/>
    <property type="match status" value="1"/>
</dbReference>
<feature type="transmembrane region" description="Helical" evidence="6">
    <location>
        <begin position="148"/>
        <end position="174"/>
    </location>
</feature>
<evidence type="ECO:0000256" key="3">
    <source>
        <dbReference type="ARBA" id="ARBA00022989"/>
    </source>
</evidence>
<keyword evidence="2 6" id="KW-0812">Transmembrane</keyword>
<organism evidence="8 9">
    <name type="scientific">Lithohypha guttulata</name>
    <dbReference type="NCBI Taxonomy" id="1690604"/>
    <lineage>
        <taxon>Eukaryota</taxon>
        <taxon>Fungi</taxon>
        <taxon>Dikarya</taxon>
        <taxon>Ascomycota</taxon>
        <taxon>Pezizomycotina</taxon>
        <taxon>Eurotiomycetes</taxon>
        <taxon>Chaetothyriomycetidae</taxon>
        <taxon>Chaetothyriales</taxon>
        <taxon>Trichomeriaceae</taxon>
        <taxon>Lithohypha</taxon>
    </lineage>
</organism>
<dbReference type="Proteomes" id="UP001345013">
    <property type="component" value="Unassembled WGS sequence"/>
</dbReference>
<evidence type="ECO:0000259" key="7">
    <source>
        <dbReference type="Pfam" id="PF20684"/>
    </source>
</evidence>
<dbReference type="EMBL" id="JAVRRG010000072">
    <property type="protein sequence ID" value="KAK5089706.1"/>
    <property type="molecule type" value="Genomic_DNA"/>
</dbReference>
<evidence type="ECO:0000256" key="1">
    <source>
        <dbReference type="ARBA" id="ARBA00004141"/>
    </source>
</evidence>
<accession>A0ABR0K7J3</accession>
<protein>
    <recommendedName>
        <fullName evidence="7">Rhodopsin domain-containing protein</fullName>
    </recommendedName>
</protein>
<evidence type="ECO:0000313" key="9">
    <source>
        <dbReference type="Proteomes" id="UP001345013"/>
    </source>
</evidence>
<sequence>MPGADVESAIRDGRVPSDISATYLDQSRDHSGHQYHFRPSYTFTRWPLLARITILKRFGLDDALAVFAWAPLVPFVGLCYKLILIGSGRHYAYIQYVMPRAVVDASEVYDFAAHIIYTTSLLVCRLSGLALYYILVKQHHTYVLALRMIAAFIIMSYLPQLFLLIFHCLPVTGLWPYNWQLPAANEYKRLAWGIVYSVNTAVSLCNDFLLYGIPAVMIWRLDCRESGRSSSCAYYALESWSSVSPLPDSY</sequence>
<evidence type="ECO:0000256" key="5">
    <source>
        <dbReference type="ARBA" id="ARBA00038359"/>
    </source>
</evidence>